<organism evidence="1 2">
    <name type="scientific">Vespula maculifrons</name>
    <name type="common">Eastern yellow jacket</name>
    <name type="synonym">Wasp</name>
    <dbReference type="NCBI Taxonomy" id="7453"/>
    <lineage>
        <taxon>Eukaryota</taxon>
        <taxon>Metazoa</taxon>
        <taxon>Ecdysozoa</taxon>
        <taxon>Arthropoda</taxon>
        <taxon>Hexapoda</taxon>
        <taxon>Insecta</taxon>
        <taxon>Pterygota</taxon>
        <taxon>Neoptera</taxon>
        <taxon>Endopterygota</taxon>
        <taxon>Hymenoptera</taxon>
        <taxon>Apocrita</taxon>
        <taxon>Aculeata</taxon>
        <taxon>Vespoidea</taxon>
        <taxon>Vespidae</taxon>
        <taxon>Vespinae</taxon>
        <taxon>Vespula</taxon>
    </lineage>
</organism>
<dbReference type="AlphaFoldDB" id="A0ABD2CPM8"/>
<gene>
    <name evidence="1" type="ORF">V1477_005039</name>
</gene>
<sequence length="94" mass="10458">MFLKSINIVIYKKGDVCDFCTLYVHILYPTKVIKNYLANKILSSCILVISELKNKRKSACNLLPLSSMSHLTCDTLGNVEAIDFGNSDRILSGS</sequence>
<protein>
    <submittedName>
        <fullName evidence="1">Uncharacterized protein</fullName>
    </submittedName>
</protein>
<name>A0ABD2CPM8_VESMC</name>
<evidence type="ECO:0000313" key="1">
    <source>
        <dbReference type="EMBL" id="KAL2746669.1"/>
    </source>
</evidence>
<evidence type="ECO:0000313" key="2">
    <source>
        <dbReference type="Proteomes" id="UP001607303"/>
    </source>
</evidence>
<proteinExistence type="predicted"/>
<dbReference type="EMBL" id="JAYRBN010000037">
    <property type="protein sequence ID" value="KAL2746669.1"/>
    <property type="molecule type" value="Genomic_DNA"/>
</dbReference>
<keyword evidence="2" id="KW-1185">Reference proteome</keyword>
<accession>A0ABD2CPM8</accession>
<dbReference type="Proteomes" id="UP001607303">
    <property type="component" value="Unassembled WGS sequence"/>
</dbReference>
<reference evidence="1 2" key="1">
    <citation type="journal article" date="2024" name="Ann. Entomol. Soc. Am.">
        <title>Genomic analyses of the southern and eastern yellowjacket wasps (Hymenoptera: Vespidae) reveal evolutionary signatures of social life.</title>
        <authorList>
            <person name="Catto M.A."/>
            <person name="Caine P.B."/>
            <person name="Orr S.E."/>
            <person name="Hunt B.G."/>
            <person name="Goodisman M.A.D."/>
        </authorList>
    </citation>
    <scope>NUCLEOTIDE SEQUENCE [LARGE SCALE GENOMIC DNA]</scope>
    <source>
        <strain evidence="1">232</strain>
        <tissue evidence="1">Head and thorax</tissue>
    </source>
</reference>
<comment type="caution">
    <text evidence="1">The sequence shown here is derived from an EMBL/GenBank/DDBJ whole genome shotgun (WGS) entry which is preliminary data.</text>
</comment>